<dbReference type="OrthoDB" id="10264412at2759"/>
<evidence type="ECO:0000313" key="2">
    <source>
        <dbReference type="EMBL" id="KAF6163962.1"/>
    </source>
</evidence>
<organism evidence="2 3">
    <name type="scientific">Kingdonia uniflora</name>
    <dbReference type="NCBI Taxonomy" id="39325"/>
    <lineage>
        <taxon>Eukaryota</taxon>
        <taxon>Viridiplantae</taxon>
        <taxon>Streptophyta</taxon>
        <taxon>Embryophyta</taxon>
        <taxon>Tracheophyta</taxon>
        <taxon>Spermatophyta</taxon>
        <taxon>Magnoliopsida</taxon>
        <taxon>Ranunculales</taxon>
        <taxon>Circaeasteraceae</taxon>
        <taxon>Kingdonia</taxon>
    </lineage>
</organism>
<keyword evidence="3" id="KW-1185">Reference proteome</keyword>
<gene>
    <name evidence="2" type="ORF">GIB67_011653</name>
</gene>
<dbReference type="AlphaFoldDB" id="A0A7J7NAD5"/>
<feature type="region of interest" description="Disordered" evidence="1">
    <location>
        <begin position="28"/>
        <end position="50"/>
    </location>
</feature>
<sequence length="403" mass="46635">MPRPREKIKPKTPVGFPRNYTHHVAHDEKGENLATGHQAPAGSPTSYETVKDSTPHEVVLNGLMIETHPYLLPIYGLVYEPQTTPAYSPYRFGESWDIAEEERINYLSDFKFLVALDSEDNMHDANDMDSLDDDEHNSRGDYDVEDDIVGISSKQQYAVTEVLEQLEESFVVPGSGKGRLDSLLKREERKPYLIVALYLVPTLEAKWVVKLAVKKTLLVLHSHPVIRELDMDNKDAVIPIDEQVWRIVASPHRVKILSSSLEVFKKIQYEITTMYSSREEKTLNHAPADNHGSHNFSRKSCGRNIIAINDRELLTKVRKHNEDLGLGQRHLNREKRALHDCKVDKNPKYMEPLKRKIPLPIKEREKESPWMLGKRRGTRRTYLRLLYMFLLEYRIHQALEEKA</sequence>
<evidence type="ECO:0000313" key="3">
    <source>
        <dbReference type="Proteomes" id="UP000541444"/>
    </source>
</evidence>
<dbReference type="Proteomes" id="UP000541444">
    <property type="component" value="Unassembled WGS sequence"/>
</dbReference>
<proteinExistence type="predicted"/>
<reference evidence="2 3" key="1">
    <citation type="journal article" date="2020" name="IScience">
        <title>Genome Sequencing of the Endangered Kingdonia uniflora (Circaeasteraceae, Ranunculales) Reveals Potential Mechanisms of Evolutionary Specialization.</title>
        <authorList>
            <person name="Sun Y."/>
            <person name="Deng T."/>
            <person name="Zhang A."/>
            <person name="Moore M.J."/>
            <person name="Landis J.B."/>
            <person name="Lin N."/>
            <person name="Zhang H."/>
            <person name="Zhang X."/>
            <person name="Huang J."/>
            <person name="Zhang X."/>
            <person name="Sun H."/>
            <person name="Wang H."/>
        </authorList>
    </citation>
    <scope>NUCLEOTIDE SEQUENCE [LARGE SCALE GENOMIC DNA]</scope>
    <source>
        <strain evidence="2">TB1705</strain>
        <tissue evidence="2">Leaf</tissue>
    </source>
</reference>
<evidence type="ECO:0000256" key="1">
    <source>
        <dbReference type="SAM" id="MobiDB-lite"/>
    </source>
</evidence>
<name>A0A7J7NAD5_9MAGN</name>
<accession>A0A7J7NAD5</accession>
<protein>
    <submittedName>
        <fullName evidence="2">Uncharacterized protein</fullName>
    </submittedName>
</protein>
<dbReference type="EMBL" id="JACGCM010000947">
    <property type="protein sequence ID" value="KAF6163962.1"/>
    <property type="molecule type" value="Genomic_DNA"/>
</dbReference>
<comment type="caution">
    <text evidence="2">The sequence shown here is derived from an EMBL/GenBank/DDBJ whole genome shotgun (WGS) entry which is preliminary data.</text>
</comment>